<organism evidence="2 3">
    <name type="scientific">Cryptococcus deuterogattii (strain R265)</name>
    <name type="common">Cryptococcus gattii VGII (strain R265)</name>
    <dbReference type="NCBI Taxonomy" id="294750"/>
    <lineage>
        <taxon>Eukaryota</taxon>
        <taxon>Fungi</taxon>
        <taxon>Dikarya</taxon>
        <taxon>Basidiomycota</taxon>
        <taxon>Agaricomycotina</taxon>
        <taxon>Tremellomycetes</taxon>
        <taxon>Tremellales</taxon>
        <taxon>Cryptococcaceae</taxon>
        <taxon>Cryptococcus</taxon>
        <taxon>Cryptococcus gattii species complex</taxon>
    </lineage>
</organism>
<dbReference type="AlphaFoldDB" id="A0A095EQS8"/>
<feature type="region of interest" description="Disordered" evidence="1">
    <location>
        <begin position="222"/>
        <end position="245"/>
    </location>
</feature>
<feature type="compositionally biased region" description="Basic and acidic residues" evidence="1">
    <location>
        <begin position="164"/>
        <end position="173"/>
    </location>
</feature>
<proteinExistence type="predicted"/>
<dbReference type="HOGENOM" id="CLU_1142559_0_0_1"/>
<evidence type="ECO:0000313" key="2">
    <source>
        <dbReference type="EMBL" id="KGB79233.1"/>
    </source>
</evidence>
<accession>A0A095EQS8</accession>
<dbReference type="VEuPathDB" id="FungiDB:CNBG_5071"/>
<evidence type="ECO:0000256" key="1">
    <source>
        <dbReference type="SAM" id="MobiDB-lite"/>
    </source>
</evidence>
<dbReference type="Proteomes" id="UP000029445">
    <property type="component" value="Chromosome 13"/>
</dbReference>
<gene>
    <name evidence="2" type="ORF">CNBG_5071</name>
</gene>
<reference evidence="2 3" key="1">
    <citation type="journal article" date="2011" name="MBio">
        <title>Genome variation in Cryptococcus gattii, an emerging pathogen of immunocompetent hosts.</title>
        <authorList>
            <person name="D'Souza C.A."/>
            <person name="Kronstad J.W."/>
            <person name="Taylor G."/>
            <person name="Warren R."/>
            <person name="Yuen M."/>
            <person name="Hu G."/>
            <person name="Jung W.H."/>
            <person name="Sham A."/>
            <person name="Kidd S.E."/>
            <person name="Tangen K."/>
            <person name="Lee N."/>
            <person name="Zeilmaker T."/>
            <person name="Sawkins J."/>
            <person name="McVicker G."/>
            <person name="Shah S."/>
            <person name="Gnerre S."/>
            <person name="Griggs A."/>
            <person name="Zeng Q."/>
            <person name="Bartlett K."/>
            <person name="Li W."/>
            <person name="Wang X."/>
            <person name="Heitman J."/>
            <person name="Stajich J.E."/>
            <person name="Fraser J.A."/>
            <person name="Meyer W."/>
            <person name="Carter D."/>
            <person name="Schein J."/>
            <person name="Krzywinski M."/>
            <person name="Kwon-Chung K.J."/>
            <person name="Varma A."/>
            <person name="Wang J."/>
            <person name="Brunham R."/>
            <person name="Fyfe M."/>
            <person name="Ouellette B.F."/>
            <person name="Siddiqui A."/>
            <person name="Marra M."/>
            <person name="Jones S."/>
            <person name="Holt R."/>
            <person name="Birren B.W."/>
            <person name="Galagan J.E."/>
            <person name="Cuomo C.A."/>
        </authorList>
    </citation>
    <scope>NUCLEOTIDE SEQUENCE [LARGE SCALE GENOMIC DNA]</scope>
    <source>
        <strain evidence="2 3">R265</strain>
    </source>
</reference>
<feature type="region of interest" description="Disordered" evidence="1">
    <location>
        <begin position="164"/>
        <end position="184"/>
    </location>
</feature>
<sequence>MNPRTLFSQAYALSRAAPTFITPITSRTHITFPHPDLDPSNGHTRFAVRAFNNIPSLIHAYAIVKAVESKLGTSVLNIQMPKQQDSLQPGPTIFVETLRPAKLDKPLLLEIPSPQLSSESNFLGGPSLSDVSRVLSEEPTFNSTIDNSPSGRKDAPLQFRVEVQKRKPRESGKARRTASFRSKQGGKDAAEIVKALREFDGGFFGGFEGVAEKFEAMLANHQAVKTQSKKVPLKQEGIETEEGKA</sequence>
<dbReference type="GeneID" id="88181239"/>
<dbReference type="OMA" id="CFAIRAF"/>
<keyword evidence="3" id="KW-1185">Reference proteome</keyword>
<reference evidence="2 3" key="2">
    <citation type="journal article" date="2018" name="Proc. Natl. Acad. Sci.">
        <title>RNAi is a critical determinant of centromere evolution in closely related fungi.</title>
        <authorList>
            <person name="Yadav V."/>
            <person name="Sun S."/>
            <person name="Billmyre R.B."/>
            <person name="Thimmappa B.C."/>
            <person name="Shea T."/>
            <person name="Lintner R."/>
            <person name="Bakkeren G."/>
            <person name="Cuomo C.A."/>
            <person name="Heitman J."/>
            <person name="Sanyal K."/>
        </authorList>
    </citation>
    <scope>NUCLEOTIDE SEQUENCE [LARGE SCALE GENOMIC DNA]</scope>
    <source>
        <strain evidence="2 3">R265</strain>
    </source>
</reference>
<protein>
    <submittedName>
        <fullName evidence="2">Uncharacterized protein</fullName>
    </submittedName>
</protein>
<dbReference type="OrthoDB" id="2571901at2759"/>
<dbReference type="RefSeq" id="XP_062884919.1">
    <property type="nucleotide sequence ID" value="XM_063028964.1"/>
</dbReference>
<evidence type="ECO:0000313" key="3">
    <source>
        <dbReference type="Proteomes" id="UP000029445"/>
    </source>
</evidence>
<dbReference type="KEGG" id="cdeu:CNBG_5071"/>
<dbReference type="EMBL" id="CP025771">
    <property type="protein sequence ID" value="KGB79233.1"/>
    <property type="molecule type" value="Genomic_DNA"/>
</dbReference>
<name>A0A095EQS8_CRYD2</name>